<feature type="non-terminal residue" evidence="2">
    <location>
        <position position="139"/>
    </location>
</feature>
<sequence>MHAPVVLALPPFAYASSRLAGEAALRTDDRVAAATRLRRLNRVLQATVALVGVFVVTDSRLDDAVAAAIPGPTALSTFGALTGTVVIGGLLPALAVHLGTRPAWAAVTGTATDYVATARRYVTFAALFIAPAFFVVGAW</sequence>
<proteinExistence type="predicted"/>
<comment type="caution">
    <text evidence="2">The sequence shown here is derived from an EMBL/GenBank/DDBJ whole genome shotgun (WGS) entry which is preliminary data.</text>
</comment>
<dbReference type="EMBL" id="WUUU01000108">
    <property type="protein sequence ID" value="MXR21399.1"/>
    <property type="molecule type" value="Genomic_DNA"/>
</dbReference>
<name>A0A6B0SV53_9EURY</name>
<dbReference type="Proteomes" id="UP000471521">
    <property type="component" value="Unassembled WGS sequence"/>
</dbReference>
<keyword evidence="1" id="KW-0812">Transmembrane</keyword>
<reference evidence="2 3" key="1">
    <citation type="submission" date="2019-12" db="EMBL/GenBank/DDBJ databases">
        <title>Isolation and characterization of three novel carbon monoxide-oxidizing members of Halobacteria from salione crusts and soils.</title>
        <authorList>
            <person name="Myers M.R."/>
            <person name="King G.M."/>
        </authorList>
    </citation>
    <scope>NUCLEOTIDE SEQUENCE [LARGE SCALE GENOMIC DNA]</scope>
    <source>
        <strain evidence="2 3">PCN9</strain>
    </source>
</reference>
<organism evidence="2 3">
    <name type="scientific">Halobacterium bonnevillei</name>
    <dbReference type="NCBI Taxonomy" id="2692200"/>
    <lineage>
        <taxon>Archaea</taxon>
        <taxon>Methanobacteriati</taxon>
        <taxon>Methanobacteriota</taxon>
        <taxon>Stenosarchaea group</taxon>
        <taxon>Halobacteria</taxon>
        <taxon>Halobacteriales</taxon>
        <taxon>Halobacteriaceae</taxon>
        <taxon>Halobacterium</taxon>
    </lineage>
</organism>
<dbReference type="AlphaFoldDB" id="A0A6B0SV53"/>
<keyword evidence="3" id="KW-1185">Reference proteome</keyword>
<evidence type="ECO:0000256" key="1">
    <source>
        <dbReference type="SAM" id="Phobius"/>
    </source>
</evidence>
<feature type="transmembrane region" description="Helical" evidence="1">
    <location>
        <begin position="40"/>
        <end position="57"/>
    </location>
</feature>
<keyword evidence="1" id="KW-0472">Membrane</keyword>
<feature type="transmembrane region" description="Helical" evidence="1">
    <location>
        <begin position="121"/>
        <end position="138"/>
    </location>
</feature>
<evidence type="ECO:0000313" key="3">
    <source>
        <dbReference type="Proteomes" id="UP000471521"/>
    </source>
</evidence>
<protein>
    <submittedName>
        <fullName evidence="2">Uncharacterized protein</fullName>
    </submittedName>
</protein>
<accession>A0A6B0SV53</accession>
<keyword evidence="1" id="KW-1133">Transmembrane helix</keyword>
<evidence type="ECO:0000313" key="2">
    <source>
        <dbReference type="EMBL" id="MXR21399.1"/>
    </source>
</evidence>
<gene>
    <name evidence="2" type="ORF">GRX66_12580</name>
</gene>
<feature type="transmembrane region" description="Helical" evidence="1">
    <location>
        <begin position="77"/>
        <end position="100"/>
    </location>
</feature>